<feature type="chain" id="PRO_5047240149" description="Htaa domain-containing protein" evidence="1">
    <location>
        <begin position="23"/>
        <end position="1031"/>
    </location>
</feature>
<gene>
    <name evidence="3" type="ORF">GCM10009788_49080</name>
</gene>
<evidence type="ECO:0000313" key="3">
    <source>
        <dbReference type="EMBL" id="GAA1540481.1"/>
    </source>
</evidence>
<dbReference type="SUPFAM" id="SSF63829">
    <property type="entry name" value="Calcium-dependent phosphotriesterase"/>
    <property type="match status" value="1"/>
</dbReference>
<keyword evidence="1" id="KW-0732">Signal</keyword>
<feature type="domain" description="Htaa" evidence="2">
    <location>
        <begin position="34"/>
        <end position="189"/>
    </location>
</feature>
<dbReference type="EMBL" id="BAAAOR010000038">
    <property type="protein sequence ID" value="GAA1540481.1"/>
    <property type="molecule type" value="Genomic_DNA"/>
</dbReference>
<proteinExistence type="predicted"/>
<evidence type="ECO:0000259" key="2">
    <source>
        <dbReference type="Pfam" id="PF04213"/>
    </source>
</evidence>
<dbReference type="SUPFAM" id="SSF48726">
    <property type="entry name" value="Immunoglobulin"/>
    <property type="match status" value="1"/>
</dbReference>
<dbReference type="InterPro" id="IPR036179">
    <property type="entry name" value="Ig-like_dom_sf"/>
</dbReference>
<dbReference type="Pfam" id="PF04213">
    <property type="entry name" value="HtaA"/>
    <property type="match status" value="2"/>
</dbReference>
<feature type="signal peptide" evidence="1">
    <location>
        <begin position="1"/>
        <end position="22"/>
    </location>
</feature>
<sequence length="1031" mass="107987">MLLTMLSLLIPPLLLTAPPARAAEGDDTAVAITDGTVVWGVRASFRNYIGADGVTVSDGLTQNDDGEFVFDVAEGSYDPDSHALHLDLSGTVGFNAHGGALDMTFSNLEVDIDGDVQAITAEVVSKTLAGEVVDYGRVPLADLDIAPTTPTVGAERTTWTDLAATLTEDAAPAFAGFYATGAALDPVTIDYDGPGGKPVVTAEQVVSSGAPQYERAGEIDGLAQVTNVVADAQRGVLHVQHLPAGGSVPVLQAYDHETLAPLETATIEAANGGYPGMVLDSETGAVLMAASQDVVVYAYDPDAGYTSSVVAPGIGTVHEISFDSRYDRVIVLGSDGLALLTASAGQPGYVAQTYTGLRFEGRESVAARTRTSLVTTSAGAPPTFGNGARLITLATATLTMTAVALDGLADPRSMQPGVFDQPTMAFRDSRGVWLSAYNGDKVRLVSVDGQWTGGGWFGAPGGAFLAERTETSSDSVLMLDYSARKFRVWNGDGWTDVSVPGLGSNSFSNYLGADIGTDQTVFVASTTGDDRVLKYRMTGLAPVASTSPTGQVIRLGEDDVTQDVTFTTAFTGADAIRWQTRGSASAKWADVPDATGETLTWSATSEDNGRQFRVLATNGQATSASAVADLTVEFFPRVAAQPDSVTVAEGEDALFKVMPSGFPYPTITWQRRVAGFWESISGDDENVEIDGGFLTVLDTDVEQTGTRFRARLSNAVGTTYTRPVELTVAEPSRVRREISGGTVTWGVKKSFRDYLAGPIAHGTTTVSDEVTQNPDGTFAFPVTGGWSDPANGTAEVRLGGSVRFAGHDGPPTCAAEDSPCLELTIANPVLRLDGGTGVLVADVTSKDETTHEVVAYPAVELADVDAAGAWRVAGDRITARQLPAALTGSGAAAFAGFYEAGAALDPIYLDGVLGAEITDPVVTPPPTVTAAAVELDWRFKKAKVRAGKRAVIRLDARLVGAAGHPTGQVVVREGGKVVATAHLARAENGRLKIKLPRLAKGRHFLRLELAGNATQEPAQTAYQKLVVRKRR</sequence>
<name>A0ABN2BIR3_9ACTN</name>
<feature type="domain" description="Htaa" evidence="2">
    <location>
        <begin position="740"/>
        <end position="908"/>
    </location>
</feature>
<keyword evidence="4" id="KW-1185">Reference proteome</keyword>
<dbReference type="Gene3D" id="2.60.40.10">
    <property type="entry name" value="Immunoglobulins"/>
    <property type="match status" value="1"/>
</dbReference>
<dbReference type="InterPro" id="IPR007331">
    <property type="entry name" value="Htaa"/>
</dbReference>
<evidence type="ECO:0000313" key="4">
    <source>
        <dbReference type="Proteomes" id="UP001500842"/>
    </source>
</evidence>
<comment type="caution">
    <text evidence="3">The sequence shown here is derived from an EMBL/GenBank/DDBJ whole genome shotgun (WGS) entry which is preliminary data.</text>
</comment>
<organism evidence="3 4">
    <name type="scientific">Nocardioides humi</name>
    <dbReference type="NCBI Taxonomy" id="449461"/>
    <lineage>
        <taxon>Bacteria</taxon>
        <taxon>Bacillati</taxon>
        <taxon>Actinomycetota</taxon>
        <taxon>Actinomycetes</taxon>
        <taxon>Propionibacteriales</taxon>
        <taxon>Nocardioidaceae</taxon>
        <taxon>Nocardioides</taxon>
    </lineage>
</organism>
<accession>A0ABN2BIR3</accession>
<reference evidence="3 4" key="1">
    <citation type="journal article" date="2019" name="Int. J. Syst. Evol. Microbiol.">
        <title>The Global Catalogue of Microorganisms (GCM) 10K type strain sequencing project: providing services to taxonomists for standard genome sequencing and annotation.</title>
        <authorList>
            <consortium name="The Broad Institute Genomics Platform"/>
            <consortium name="The Broad Institute Genome Sequencing Center for Infectious Disease"/>
            <person name="Wu L."/>
            <person name="Ma J."/>
        </authorList>
    </citation>
    <scope>NUCLEOTIDE SEQUENCE [LARGE SCALE GENOMIC DNA]</scope>
    <source>
        <strain evidence="3 4">JCM 14942</strain>
    </source>
</reference>
<dbReference type="Proteomes" id="UP001500842">
    <property type="component" value="Unassembled WGS sequence"/>
</dbReference>
<evidence type="ECO:0000256" key="1">
    <source>
        <dbReference type="SAM" id="SignalP"/>
    </source>
</evidence>
<protein>
    <recommendedName>
        <fullName evidence="2">Htaa domain-containing protein</fullName>
    </recommendedName>
</protein>
<dbReference type="InterPro" id="IPR013783">
    <property type="entry name" value="Ig-like_fold"/>
</dbReference>